<protein>
    <submittedName>
        <fullName evidence="1">Uncharacterized protein</fullName>
    </submittedName>
</protein>
<sequence length="64" mass="7238">MEIAGQKVLMLNGVSLDVYSLYNIQNQCPDCQYDEVATTYKRYNQNSQALFVNAKRKPGSLDCS</sequence>
<organism evidence="1">
    <name type="scientific">Rhizophagus irregularis (strain DAOM 181602 / DAOM 197198 / MUCL 43194)</name>
    <name type="common">Arbuscular mycorrhizal fungus</name>
    <name type="synonym">Glomus intraradices</name>
    <dbReference type="NCBI Taxonomy" id="747089"/>
    <lineage>
        <taxon>Eukaryota</taxon>
        <taxon>Fungi</taxon>
        <taxon>Fungi incertae sedis</taxon>
        <taxon>Mucoromycota</taxon>
        <taxon>Glomeromycotina</taxon>
        <taxon>Glomeromycetes</taxon>
        <taxon>Glomerales</taxon>
        <taxon>Glomeraceae</taxon>
        <taxon>Rhizophagus</taxon>
    </lineage>
</organism>
<gene>
    <name evidence="1" type="ORF">GLOINDRAFT_336668</name>
</gene>
<accession>U9T6A4</accession>
<dbReference type="HOGENOM" id="CLU_2868759_0_0_1"/>
<name>U9T6A4_RHIID</name>
<dbReference type="AlphaFoldDB" id="U9T6A4"/>
<dbReference type="EMBL" id="KI294884">
    <property type="protein sequence ID" value="ESA03660.1"/>
    <property type="molecule type" value="Genomic_DNA"/>
</dbReference>
<reference evidence="1" key="1">
    <citation type="submission" date="2013-07" db="EMBL/GenBank/DDBJ databases">
        <title>The genome of an arbuscular mycorrhizal fungus provides insights into the evolution of the oldest plant symbiosis.</title>
        <authorList>
            <consortium name="DOE Joint Genome Institute"/>
            <person name="Tisserant E."/>
            <person name="Malbreil M."/>
            <person name="Kuo A."/>
            <person name="Kohler A."/>
            <person name="Symeonidi A."/>
            <person name="Balestrini R."/>
            <person name="Charron P."/>
            <person name="Duensing N."/>
            <person name="Frei-dit-Frey N."/>
            <person name="Gianinazzi-Pearson V."/>
            <person name="Gilbert B."/>
            <person name="Handa Y."/>
            <person name="Hijri M."/>
            <person name="Kaul R."/>
            <person name="Kawaguchi M."/>
            <person name="Krajinski F."/>
            <person name="Lammers P."/>
            <person name="Lapierre D."/>
            <person name="Masclaux F.G."/>
            <person name="Murat C."/>
            <person name="Morin E."/>
            <person name="Ndikumana S."/>
            <person name="Pagni M."/>
            <person name="Petitpierre D."/>
            <person name="Requena N."/>
            <person name="Rosikiewicz P."/>
            <person name="Riley R."/>
            <person name="Saito K."/>
            <person name="San Clemente H."/>
            <person name="Shapiro H."/>
            <person name="van Tuinen D."/>
            <person name="Becard G."/>
            <person name="Bonfante P."/>
            <person name="Paszkowski U."/>
            <person name="Shachar-Hill Y."/>
            <person name="Young J.P."/>
            <person name="Sanders I.R."/>
            <person name="Henrissat B."/>
            <person name="Rensing S.A."/>
            <person name="Grigoriev I.V."/>
            <person name="Corradi N."/>
            <person name="Roux C."/>
            <person name="Martin F."/>
        </authorList>
    </citation>
    <scope>NUCLEOTIDE SEQUENCE</scope>
    <source>
        <strain evidence="1">DAOM 197198</strain>
    </source>
</reference>
<evidence type="ECO:0000313" key="1">
    <source>
        <dbReference type="EMBL" id="ESA03660.1"/>
    </source>
</evidence>
<proteinExistence type="predicted"/>